<evidence type="ECO:0000256" key="7">
    <source>
        <dbReference type="ARBA" id="ARBA00023242"/>
    </source>
</evidence>
<dbReference type="Pfam" id="PF13912">
    <property type="entry name" value="zf-C2H2_6"/>
    <property type="match status" value="1"/>
</dbReference>
<proteinExistence type="predicted"/>
<feature type="region of interest" description="Disordered" evidence="9">
    <location>
        <begin position="1"/>
        <end position="21"/>
    </location>
</feature>
<evidence type="ECO:0000256" key="8">
    <source>
        <dbReference type="PROSITE-ProRule" id="PRU00042"/>
    </source>
</evidence>
<evidence type="ECO:0000256" key="5">
    <source>
        <dbReference type="ARBA" id="ARBA00023015"/>
    </source>
</evidence>
<keyword evidence="4" id="KW-0862">Zinc</keyword>
<reference evidence="11" key="1">
    <citation type="submission" date="2019-09" db="EMBL/GenBank/DDBJ databases">
        <authorList>
            <person name="Zhang L."/>
        </authorList>
    </citation>
    <scope>NUCLEOTIDE SEQUENCE</scope>
</reference>
<evidence type="ECO:0000256" key="6">
    <source>
        <dbReference type="ARBA" id="ARBA00023163"/>
    </source>
</evidence>
<dbReference type="PROSITE" id="PS50157">
    <property type="entry name" value="ZINC_FINGER_C2H2_2"/>
    <property type="match status" value="1"/>
</dbReference>
<keyword evidence="2" id="KW-0479">Metal-binding</keyword>
<dbReference type="Gene3D" id="3.30.160.60">
    <property type="entry name" value="Classic Zinc Finger"/>
    <property type="match status" value="1"/>
</dbReference>
<dbReference type="InterPro" id="IPR052426">
    <property type="entry name" value="Plant_dev_regulator"/>
</dbReference>
<dbReference type="GO" id="GO:0005634">
    <property type="term" value="C:nucleus"/>
    <property type="evidence" value="ECO:0007669"/>
    <property type="project" value="UniProtKB-SubCell"/>
</dbReference>
<keyword evidence="3 8" id="KW-0863">Zinc-finger</keyword>
<evidence type="ECO:0000256" key="3">
    <source>
        <dbReference type="ARBA" id="ARBA00022771"/>
    </source>
</evidence>
<protein>
    <recommendedName>
        <fullName evidence="10">C2H2-type domain-containing protein</fullName>
    </recommendedName>
</protein>
<evidence type="ECO:0000256" key="4">
    <source>
        <dbReference type="ARBA" id="ARBA00022833"/>
    </source>
</evidence>
<organism evidence="11">
    <name type="scientific">Nymphaea colorata</name>
    <name type="common">pocket water lily</name>
    <dbReference type="NCBI Taxonomy" id="210225"/>
    <lineage>
        <taxon>Eukaryota</taxon>
        <taxon>Viridiplantae</taxon>
        <taxon>Streptophyta</taxon>
        <taxon>Embryophyta</taxon>
        <taxon>Tracheophyta</taxon>
        <taxon>Spermatophyta</taxon>
        <taxon>Magnoliopsida</taxon>
        <taxon>Nymphaeales</taxon>
        <taxon>Nymphaeaceae</taxon>
        <taxon>Nymphaea</taxon>
    </lineage>
</organism>
<dbReference type="InterPro" id="IPR036236">
    <property type="entry name" value="Znf_C2H2_sf"/>
</dbReference>
<dbReference type="SMART" id="SM00355">
    <property type="entry name" value="ZnF_C2H2"/>
    <property type="match status" value="1"/>
</dbReference>
<gene>
    <name evidence="11" type="ORF">NYM_LOCUS8525</name>
</gene>
<accession>A0A5K0YV73</accession>
<name>A0A5K0YV73_9MAGN</name>
<dbReference type="InterPro" id="IPR013087">
    <property type="entry name" value="Znf_C2H2_type"/>
</dbReference>
<dbReference type="PANTHER" id="PTHR45801:SF5">
    <property type="entry name" value="OS05G0286100 PROTEIN"/>
    <property type="match status" value="1"/>
</dbReference>
<dbReference type="OrthoDB" id="1708403at2759"/>
<dbReference type="SUPFAM" id="SSF57667">
    <property type="entry name" value="beta-beta-alpha zinc fingers"/>
    <property type="match status" value="1"/>
</dbReference>
<comment type="subcellular location">
    <subcellularLocation>
        <location evidence="1">Nucleus</location>
    </subcellularLocation>
</comment>
<feature type="domain" description="C2H2-type" evidence="10">
    <location>
        <begin position="59"/>
        <end position="86"/>
    </location>
</feature>
<dbReference type="Gramene" id="NC12G0186410.1">
    <property type="protein sequence ID" value="NC12G0186410.1:cds"/>
    <property type="gene ID" value="NC12G0186410"/>
</dbReference>
<sequence>MAADLSLNRAGQPEPRSGNTQWLWNVHRPADDLDDSWEARAFAEDAGNILGATWPPRSYTCTFCRREFRSAQALGGHMNVHRRDRARLRQLSPASSPVAVPEPAPPSLLFSQPELATSGPGGLCMMYAFPGAGGRASPAFFGPGIAECADSPSPLLPVSHYPPGNPPPSSVQFPPSSLPFPNSQIGFSDLAAIMADRTPKYGSSAFNIEELDLELRLGHKP</sequence>
<evidence type="ECO:0000313" key="11">
    <source>
        <dbReference type="EMBL" id="VVV80924.1"/>
    </source>
</evidence>
<evidence type="ECO:0000256" key="1">
    <source>
        <dbReference type="ARBA" id="ARBA00004123"/>
    </source>
</evidence>
<dbReference type="AlphaFoldDB" id="A0A5K0YV73"/>
<dbReference type="EMBL" id="LR721777">
    <property type="protein sequence ID" value="VVV80924.1"/>
    <property type="molecule type" value="Genomic_DNA"/>
</dbReference>
<evidence type="ECO:0000256" key="9">
    <source>
        <dbReference type="SAM" id="MobiDB-lite"/>
    </source>
</evidence>
<keyword evidence="6" id="KW-0804">Transcription</keyword>
<dbReference type="GO" id="GO:0008270">
    <property type="term" value="F:zinc ion binding"/>
    <property type="evidence" value="ECO:0007669"/>
    <property type="project" value="UniProtKB-KW"/>
</dbReference>
<keyword evidence="7" id="KW-0539">Nucleus</keyword>
<dbReference type="OMA" id="NNLMSPC"/>
<evidence type="ECO:0000256" key="2">
    <source>
        <dbReference type="ARBA" id="ARBA00022723"/>
    </source>
</evidence>
<dbReference type="PROSITE" id="PS00028">
    <property type="entry name" value="ZINC_FINGER_C2H2_1"/>
    <property type="match status" value="1"/>
</dbReference>
<evidence type="ECO:0000259" key="10">
    <source>
        <dbReference type="PROSITE" id="PS50157"/>
    </source>
</evidence>
<keyword evidence="5" id="KW-0805">Transcription regulation</keyword>
<dbReference type="PANTHER" id="PTHR45801">
    <property type="entry name" value="OS07G0101800 PROTEIN"/>
    <property type="match status" value="1"/>
</dbReference>